<dbReference type="InterPro" id="IPR009050">
    <property type="entry name" value="Globin-like_sf"/>
</dbReference>
<feature type="domain" description="Globin" evidence="15">
    <location>
        <begin position="1"/>
        <end position="138"/>
    </location>
</feature>
<evidence type="ECO:0000259" key="16">
    <source>
        <dbReference type="PROSITE" id="PS51384"/>
    </source>
</evidence>
<dbReference type="InterPro" id="IPR008333">
    <property type="entry name" value="Cbr1-like_FAD-bd_dom"/>
</dbReference>
<dbReference type="NCBIfam" id="NF009805">
    <property type="entry name" value="PRK13289.1"/>
    <property type="match status" value="1"/>
</dbReference>
<evidence type="ECO:0000256" key="14">
    <source>
        <dbReference type="ARBA" id="ARBA00049433"/>
    </source>
</evidence>
<comment type="caution">
    <text evidence="17">The sequence shown here is derived from an EMBL/GenBank/DDBJ whole genome shotgun (WGS) entry which is preliminary data.</text>
</comment>
<evidence type="ECO:0000313" key="17">
    <source>
        <dbReference type="EMBL" id="KKM19862.1"/>
    </source>
</evidence>
<evidence type="ECO:0000259" key="15">
    <source>
        <dbReference type="PROSITE" id="PS01033"/>
    </source>
</evidence>
<dbReference type="Gene3D" id="2.40.30.10">
    <property type="entry name" value="Translation factors"/>
    <property type="match status" value="1"/>
</dbReference>
<evidence type="ECO:0000256" key="11">
    <source>
        <dbReference type="ARBA" id="ARBA00023004"/>
    </source>
</evidence>
<sequence>MLDTHTIQIVKSTIPILERAGTAATDHFYQRMFTANPELKDVFNLSNQKSGRQQFALFSAVAAYAKYIDNLGELGSLVERIAQKHTSFDIQPEQYQIVGYHLIETLRELAPDEFTDEVAEAWGKAYQLLATVLIEREKVLYQDGREQQGGWTGPRVFRVKDKVKESELVTSFIFEPEDGQPIRHYQAGQYIAVRVKPDNAENVEIRQYSLSDKFYPDHYKISVKRERSPIEGIVSNYLHDMVEIGDMIELMPPAGAFFLNKTNRPIMLISAGVGITPMISMLETLISDEDYQHDIFFLHTCKNAQQHSFKQRLTTLKQTHTNLHDFYWYSEETNVSEDIHTGLMDINLLRDKVDFNNVEVYLCGPLEFMRFVRLQLHVNGVPSECIHFETFGPHDDII</sequence>
<dbReference type="GO" id="GO:0071949">
    <property type="term" value="F:FAD binding"/>
    <property type="evidence" value="ECO:0007669"/>
    <property type="project" value="TreeGrafter"/>
</dbReference>
<evidence type="ECO:0000256" key="8">
    <source>
        <dbReference type="ARBA" id="ARBA00022827"/>
    </source>
</evidence>
<dbReference type="PANTHER" id="PTHR43396">
    <property type="entry name" value="FLAVOHEMOPROTEIN"/>
    <property type="match status" value="1"/>
</dbReference>
<dbReference type="EMBL" id="LAZR01013891">
    <property type="protein sequence ID" value="KKM19862.1"/>
    <property type="molecule type" value="Genomic_DNA"/>
</dbReference>
<evidence type="ECO:0000256" key="3">
    <source>
        <dbReference type="ARBA" id="ARBA00006401"/>
    </source>
</evidence>
<dbReference type="PRINTS" id="PR00410">
    <property type="entry name" value="PHEHYDRXLASE"/>
</dbReference>
<dbReference type="PANTHER" id="PTHR43396:SF3">
    <property type="entry name" value="FLAVOHEMOPROTEIN"/>
    <property type="match status" value="1"/>
</dbReference>
<comment type="cofactor">
    <cofactor evidence="2">
        <name>FAD</name>
        <dbReference type="ChEBI" id="CHEBI:57692"/>
    </cofactor>
</comment>
<keyword evidence="11" id="KW-0408">Iron</keyword>
<keyword evidence="6" id="KW-0285">Flavoprotein</keyword>
<evidence type="ECO:0000256" key="2">
    <source>
        <dbReference type="ARBA" id="ARBA00001974"/>
    </source>
</evidence>
<keyword evidence="8" id="KW-0274">FAD</keyword>
<dbReference type="SUPFAM" id="SSF46458">
    <property type="entry name" value="Globin-like"/>
    <property type="match status" value="1"/>
</dbReference>
<evidence type="ECO:0000256" key="7">
    <source>
        <dbReference type="ARBA" id="ARBA00022723"/>
    </source>
</evidence>
<dbReference type="GO" id="GO:0046210">
    <property type="term" value="P:nitric oxide catabolic process"/>
    <property type="evidence" value="ECO:0007669"/>
    <property type="project" value="TreeGrafter"/>
</dbReference>
<comment type="catalytic activity">
    <reaction evidence="13">
        <text>2 nitric oxide + NADH + 2 O2 = 2 nitrate + NAD(+) + H(+)</text>
        <dbReference type="Rhea" id="RHEA:19469"/>
        <dbReference type="ChEBI" id="CHEBI:15378"/>
        <dbReference type="ChEBI" id="CHEBI:15379"/>
        <dbReference type="ChEBI" id="CHEBI:16480"/>
        <dbReference type="ChEBI" id="CHEBI:17632"/>
        <dbReference type="ChEBI" id="CHEBI:57540"/>
        <dbReference type="ChEBI" id="CHEBI:57945"/>
        <dbReference type="EC" id="1.14.12.17"/>
    </reaction>
</comment>
<dbReference type="GO" id="GO:0008941">
    <property type="term" value="F:nitric oxide dioxygenase NAD(P)H activity"/>
    <property type="evidence" value="ECO:0007669"/>
    <property type="project" value="UniProtKB-EC"/>
</dbReference>
<reference evidence="17" key="1">
    <citation type="journal article" date="2015" name="Nature">
        <title>Complex archaea that bridge the gap between prokaryotes and eukaryotes.</title>
        <authorList>
            <person name="Spang A."/>
            <person name="Saw J.H."/>
            <person name="Jorgensen S.L."/>
            <person name="Zaremba-Niedzwiedzka K."/>
            <person name="Martijn J."/>
            <person name="Lind A.E."/>
            <person name="van Eijk R."/>
            <person name="Schleper C."/>
            <person name="Guy L."/>
            <person name="Ettema T.J."/>
        </authorList>
    </citation>
    <scope>NUCLEOTIDE SEQUENCE</scope>
</reference>
<evidence type="ECO:0000256" key="13">
    <source>
        <dbReference type="ARBA" id="ARBA00048649"/>
    </source>
</evidence>
<dbReference type="EC" id="1.14.12.17" evidence="4"/>
<evidence type="ECO:0000256" key="10">
    <source>
        <dbReference type="ARBA" id="ARBA00023002"/>
    </source>
</evidence>
<proteinExistence type="inferred from homology"/>
<dbReference type="PRINTS" id="PR00371">
    <property type="entry name" value="FPNCR"/>
</dbReference>
<dbReference type="CDD" id="cd06184">
    <property type="entry name" value="flavohem_like_fad_nad_binding"/>
    <property type="match status" value="1"/>
</dbReference>
<evidence type="ECO:0000256" key="12">
    <source>
        <dbReference type="ARBA" id="ARBA00023027"/>
    </source>
</evidence>
<gene>
    <name evidence="17" type="ORF">LCGC14_1651330</name>
</gene>
<dbReference type="GO" id="GO:0071500">
    <property type="term" value="P:cellular response to nitrosative stress"/>
    <property type="evidence" value="ECO:0007669"/>
    <property type="project" value="TreeGrafter"/>
</dbReference>
<accession>A0A0F9HXF4</accession>
<evidence type="ECO:0000256" key="6">
    <source>
        <dbReference type="ARBA" id="ARBA00022630"/>
    </source>
</evidence>
<dbReference type="AlphaFoldDB" id="A0A0F9HXF4"/>
<dbReference type="Gene3D" id="1.10.490.10">
    <property type="entry name" value="Globins"/>
    <property type="match status" value="1"/>
</dbReference>
<dbReference type="InterPro" id="IPR012292">
    <property type="entry name" value="Globin/Proto"/>
</dbReference>
<dbReference type="Gene3D" id="3.40.50.80">
    <property type="entry name" value="Nucleotide-binding domain of ferredoxin-NADP reductase (FNR) module"/>
    <property type="match status" value="1"/>
</dbReference>
<dbReference type="GO" id="GO:0019825">
    <property type="term" value="F:oxygen binding"/>
    <property type="evidence" value="ECO:0007669"/>
    <property type="project" value="InterPro"/>
</dbReference>
<dbReference type="InterPro" id="IPR039261">
    <property type="entry name" value="FNR_nucleotide-bd"/>
</dbReference>
<evidence type="ECO:0000256" key="9">
    <source>
        <dbReference type="ARBA" id="ARBA00022857"/>
    </source>
</evidence>
<dbReference type="SUPFAM" id="SSF63380">
    <property type="entry name" value="Riboflavin synthase domain-like"/>
    <property type="match status" value="1"/>
</dbReference>
<dbReference type="PROSITE" id="PS51384">
    <property type="entry name" value="FAD_FR"/>
    <property type="match status" value="1"/>
</dbReference>
<keyword evidence="7" id="KW-0479">Metal-binding</keyword>
<evidence type="ECO:0000256" key="5">
    <source>
        <dbReference type="ARBA" id="ARBA00022617"/>
    </source>
</evidence>
<dbReference type="Pfam" id="PF00042">
    <property type="entry name" value="Globin"/>
    <property type="match status" value="1"/>
</dbReference>
<dbReference type="FunFam" id="3.40.50.80:FF:000010">
    <property type="entry name" value="Flavohemoprotein"/>
    <property type="match status" value="1"/>
</dbReference>
<evidence type="ECO:0000256" key="4">
    <source>
        <dbReference type="ARBA" id="ARBA00012229"/>
    </source>
</evidence>
<keyword evidence="12" id="KW-0520">NAD</keyword>
<dbReference type="FunFam" id="2.40.30.10:FF:000034">
    <property type="entry name" value="Flavohemoprotein"/>
    <property type="match status" value="1"/>
</dbReference>
<dbReference type="Pfam" id="PF00970">
    <property type="entry name" value="FAD_binding_6"/>
    <property type="match status" value="1"/>
</dbReference>
<dbReference type="GO" id="GO:0046872">
    <property type="term" value="F:metal ion binding"/>
    <property type="evidence" value="ECO:0007669"/>
    <property type="project" value="UniProtKB-KW"/>
</dbReference>
<dbReference type="InterPro" id="IPR017927">
    <property type="entry name" value="FAD-bd_FR_type"/>
</dbReference>
<dbReference type="Pfam" id="PF00175">
    <property type="entry name" value="NAD_binding_1"/>
    <property type="match status" value="1"/>
</dbReference>
<dbReference type="PROSITE" id="PS01033">
    <property type="entry name" value="GLOBIN"/>
    <property type="match status" value="1"/>
</dbReference>
<keyword evidence="10" id="KW-0560">Oxidoreductase</keyword>
<name>A0A0F9HXF4_9ZZZZ</name>
<dbReference type="InterPro" id="IPR001433">
    <property type="entry name" value="OxRdtase_FAD/NAD-bd"/>
</dbReference>
<feature type="domain" description="FAD-binding FR-type" evidence="16">
    <location>
        <begin position="152"/>
        <end position="260"/>
    </location>
</feature>
<dbReference type="InterPro" id="IPR001709">
    <property type="entry name" value="Flavoprot_Pyr_Nucl_cyt_Rdtase"/>
</dbReference>
<keyword evidence="5" id="KW-0349">Heme</keyword>
<organism evidence="17">
    <name type="scientific">marine sediment metagenome</name>
    <dbReference type="NCBI Taxonomy" id="412755"/>
    <lineage>
        <taxon>unclassified sequences</taxon>
        <taxon>metagenomes</taxon>
        <taxon>ecological metagenomes</taxon>
    </lineage>
</organism>
<dbReference type="InterPro" id="IPR000971">
    <property type="entry name" value="Globin"/>
</dbReference>
<dbReference type="FunFam" id="1.10.490.10:FF:000003">
    <property type="entry name" value="Flavohemoprotein"/>
    <property type="match status" value="1"/>
</dbReference>
<evidence type="ECO:0000256" key="1">
    <source>
        <dbReference type="ARBA" id="ARBA00001970"/>
    </source>
</evidence>
<comment type="cofactor">
    <cofactor evidence="1">
        <name>heme b</name>
        <dbReference type="ChEBI" id="CHEBI:60344"/>
    </cofactor>
</comment>
<keyword evidence="9" id="KW-0521">NADP</keyword>
<dbReference type="GO" id="GO:0020037">
    <property type="term" value="F:heme binding"/>
    <property type="evidence" value="ECO:0007669"/>
    <property type="project" value="InterPro"/>
</dbReference>
<comment type="catalytic activity">
    <reaction evidence="14">
        <text>2 nitric oxide + NADPH + 2 O2 = 2 nitrate + NADP(+) + H(+)</text>
        <dbReference type="Rhea" id="RHEA:19465"/>
        <dbReference type="ChEBI" id="CHEBI:15378"/>
        <dbReference type="ChEBI" id="CHEBI:15379"/>
        <dbReference type="ChEBI" id="CHEBI:16480"/>
        <dbReference type="ChEBI" id="CHEBI:17632"/>
        <dbReference type="ChEBI" id="CHEBI:57783"/>
        <dbReference type="ChEBI" id="CHEBI:58349"/>
        <dbReference type="EC" id="1.14.12.17"/>
    </reaction>
</comment>
<comment type="similarity">
    <text evidence="3">In the C-terminal section; belongs to the flavoprotein pyridine nucleotide cytochrome reductase family.</text>
</comment>
<dbReference type="SUPFAM" id="SSF52343">
    <property type="entry name" value="Ferredoxin reductase-like, C-terminal NADP-linked domain"/>
    <property type="match status" value="1"/>
</dbReference>
<dbReference type="InterPro" id="IPR017938">
    <property type="entry name" value="Riboflavin_synthase-like_b-brl"/>
</dbReference>
<protein>
    <recommendedName>
        <fullName evidence="4">nitric oxide dioxygenase</fullName>
        <ecNumber evidence="4">1.14.12.17</ecNumber>
    </recommendedName>
</protein>